<keyword evidence="8 14" id="KW-0472">Membrane</keyword>
<evidence type="ECO:0000256" key="5">
    <source>
        <dbReference type="ARBA" id="ARBA00022729"/>
    </source>
</evidence>
<dbReference type="GO" id="GO:0015276">
    <property type="term" value="F:ligand-gated monoatomic ion channel activity"/>
    <property type="evidence" value="ECO:0007669"/>
    <property type="project" value="InterPro"/>
</dbReference>
<comment type="subcellular location">
    <subcellularLocation>
        <location evidence="1">Membrane</location>
        <topology evidence="1">Multi-pass membrane protein</topology>
    </subcellularLocation>
</comment>
<dbReference type="FunFam" id="1.10.287.70:FF:000037">
    <property type="entry name" value="Glutamate receptor"/>
    <property type="match status" value="1"/>
</dbReference>
<evidence type="ECO:0000313" key="17">
    <source>
        <dbReference type="EMBL" id="KAK1669563.1"/>
    </source>
</evidence>
<name>A0AAD8WQX9_LOLMU</name>
<feature type="signal peptide" evidence="15">
    <location>
        <begin position="1"/>
        <end position="30"/>
    </location>
</feature>
<dbReference type="Gene3D" id="1.10.287.70">
    <property type="match status" value="1"/>
</dbReference>
<reference evidence="17" key="1">
    <citation type="submission" date="2023-07" db="EMBL/GenBank/DDBJ databases">
        <title>A chromosome-level genome assembly of Lolium multiflorum.</title>
        <authorList>
            <person name="Chen Y."/>
            <person name="Copetti D."/>
            <person name="Kolliker R."/>
            <person name="Studer B."/>
        </authorList>
    </citation>
    <scope>NUCLEOTIDE SEQUENCE</scope>
    <source>
        <strain evidence="17">02402/16</strain>
        <tissue evidence="17">Leaf</tissue>
    </source>
</reference>
<dbReference type="GO" id="GO:0016020">
    <property type="term" value="C:membrane"/>
    <property type="evidence" value="ECO:0007669"/>
    <property type="project" value="UniProtKB-SubCell"/>
</dbReference>
<organism evidence="17 18">
    <name type="scientific">Lolium multiflorum</name>
    <name type="common">Italian ryegrass</name>
    <name type="synonym">Lolium perenne subsp. multiflorum</name>
    <dbReference type="NCBI Taxonomy" id="4521"/>
    <lineage>
        <taxon>Eukaryota</taxon>
        <taxon>Viridiplantae</taxon>
        <taxon>Streptophyta</taxon>
        <taxon>Embryophyta</taxon>
        <taxon>Tracheophyta</taxon>
        <taxon>Spermatophyta</taxon>
        <taxon>Magnoliopsida</taxon>
        <taxon>Liliopsida</taxon>
        <taxon>Poales</taxon>
        <taxon>Poaceae</taxon>
        <taxon>BOP clade</taxon>
        <taxon>Pooideae</taxon>
        <taxon>Poodae</taxon>
        <taxon>Poeae</taxon>
        <taxon>Poeae Chloroplast Group 2 (Poeae type)</taxon>
        <taxon>Loliodinae</taxon>
        <taxon>Loliinae</taxon>
        <taxon>Lolium</taxon>
    </lineage>
</organism>
<dbReference type="Pfam" id="PF00060">
    <property type="entry name" value="Lig_chan"/>
    <property type="match status" value="1"/>
</dbReference>
<accession>A0AAD8WQX9</accession>
<keyword evidence="12" id="KW-0407">Ion channel</keyword>
<evidence type="ECO:0000256" key="3">
    <source>
        <dbReference type="ARBA" id="ARBA00022448"/>
    </source>
</evidence>
<feature type="compositionally biased region" description="Basic and acidic residues" evidence="13">
    <location>
        <begin position="702"/>
        <end position="711"/>
    </location>
</feature>
<evidence type="ECO:0000256" key="1">
    <source>
        <dbReference type="ARBA" id="ARBA00004141"/>
    </source>
</evidence>
<keyword evidence="11" id="KW-1071">Ligand-gated ion channel</keyword>
<comment type="similarity">
    <text evidence="2">Belongs to the glutamate-gated ion channel (TC 1.A.10.1) family.</text>
</comment>
<evidence type="ECO:0000256" key="13">
    <source>
        <dbReference type="SAM" id="MobiDB-lite"/>
    </source>
</evidence>
<dbReference type="Pfam" id="PF01094">
    <property type="entry name" value="ANF_receptor"/>
    <property type="match status" value="1"/>
</dbReference>
<evidence type="ECO:0000313" key="18">
    <source>
        <dbReference type="Proteomes" id="UP001231189"/>
    </source>
</evidence>
<dbReference type="InterPro" id="IPR001828">
    <property type="entry name" value="ANF_lig-bd_rcpt"/>
</dbReference>
<keyword evidence="9" id="KW-0675">Receptor</keyword>
<dbReference type="Proteomes" id="UP001231189">
    <property type="component" value="Unassembled WGS sequence"/>
</dbReference>
<proteinExistence type="inferred from homology"/>
<dbReference type="PANTHER" id="PTHR18966">
    <property type="entry name" value="IONOTROPIC GLUTAMATE RECEPTOR"/>
    <property type="match status" value="1"/>
</dbReference>
<comment type="caution">
    <text evidence="17">The sequence shown here is derived from an EMBL/GenBank/DDBJ whole genome shotgun (WGS) entry which is preliminary data.</text>
</comment>
<feature type="region of interest" description="Disordered" evidence="13">
    <location>
        <begin position="672"/>
        <end position="720"/>
    </location>
</feature>
<evidence type="ECO:0000256" key="2">
    <source>
        <dbReference type="ARBA" id="ARBA00008685"/>
    </source>
</evidence>
<dbReference type="InterPro" id="IPR015683">
    <property type="entry name" value="Ionotropic_Glu_rcpt"/>
</dbReference>
<keyword evidence="5 15" id="KW-0732">Signal</keyword>
<keyword evidence="6 14" id="KW-1133">Transmembrane helix</keyword>
<evidence type="ECO:0000259" key="16">
    <source>
        <dbReference type="SMART" id="SM00079"/>
    </source>
</evidence>
<evidence type="ECO:0000256" key="6">
    <source>
        <dbReference type="ARBA" id="ARBA00022989"/>
    </source>
</evidence>
<dbReference type="SMART" id="SM00079">
    <property type="entry name" value="PBPe"/>
    <property type="match status" value="1"/>
</dbReference>
<feature type="transmembrane region" description="Helical" evidence="14">
    <location>
        <begin position="416"/>
        <end position="434"/>
    </location>
</feature>
<keyword evidence="4 14" id="KW-0812">Transmembrane</keyword>
<keyword evidence="7" id="KW-0406">Ion transport</keyword>
<dbReference type="SUPFAM" id="SSF53822">
    <property type="entry name" value="Periplasmic binding protein-like I"/>
    <property type="match status" value="1"/>
</dbReference>
<feature type="domain" description="Ionotropic glutamate receptor C-terminal" evidence="16">
    <location>
        <begin position="278"/>
        <end position="572"/>
    </location>
</feature>
<dbReference type="FunFam" id="3.40.190.10:FF:000195">
    <property type="entry name" value="Glutamate receptor 2.7"/>
    <property type="match status" value="1"/>
</dbReference>
<evidence type="ECO:0000256" key="15">
    <source>
        <dbReference type="SAM" id="SignalP"/>
    </source>
</evidence>
<feature type="transmembrane region" description="Helical" evidence="14">
    <location>
        <begin position="356"/>
        <end position="374"/>
    </location>
</feature>
<feature type="chain" id="PRO_5041931757" description="Ionotropic glutamate receptor C-terminal domain-containing protein" evidence="15">
    <location>
        <begin position="31"/>
        <end position="720"/>
    </location>
</feature>
<sequence length="720" mass="78863">MELSTRRLLAAAAPAGRLFCLLVLCTAVESSSAPVRVGVVLDLTSDVGRKSLTCISMALDDFYLKHPSYATRVELRVRDSRGDLVTAAHATEELMDKNSQVQAIISPQTSPETELFAGTAERSNIPFISSSAAWPASSWAKSRFFVRTAPSMSLQARPIAAILEAFAWRAAILLHEDSPYGIGILSSLVHAFKGSRSLTDSVAVPGDATDSLIDAALHVVNTMPTRVYIVHMLPALAARLFRRAMVAGMISEGYVWIATAGVGDAVDSLPDHDDINNMQGVVSLLPYVQATEELRSFRRRFREVDAVAGHVTITASRMNLVSFTMPFAETGYSMIVAEEDISNSMWIFVKPLTPELWLTSLAFFLFTGFLVWEIEHRINPRFSGTPLKQFGTLLYFAFSTMVFSHKEKLESNLSKLVVIMWVFVVLILTTSYTANLTSMLTVRQLQPSMNDWTEKDYVGIQEGSSVELILKKMGFPEAKFRTYTTIDQYADALNKGSDNGGVKAIFDEVPYLKLFLSRYCEGYSMVGPIYKSGGFGFVFPLGSPLVEDVSRAILELKEEGELTLIENKWFNPFGACVSRSKGVEARLGLWRLGGLFLTNAVVSGIVLLVHLASLFSGKPRADSEGAVGALQRLRAWLRLFNTSEERRGEPENNGRGDMELNHHGLAAGAIEQQGDTGDSDSTPLYASDSARNAASAPVSEEILAHDGDTSRNKVTAGTQI</sequence>
<evidence type="ECO:0000256" key="9">
    <source>
        <dbReference type="ARBA" id="ARBA00023170"/>
    </source>
</evidence>
<keyword evidence="10" id="KW-0325">Glycoprotein</keyword>
<evidence type="ECO:0000256" key="7">
    <source>
        <dbReference type="ARBA" id="ARBA00023065"/>
    </source>
</evidence>
<evidence type="ECO:0000256" key="4">
    <source>
        <dbReference type="ARBA" id="ARBA00022692"/>
    </source>
</evidence>
<keyword evidence="18" id="KW-1185">Reference proteome</keyword>
<evidence type="ECO:0000256" key="11">
    <source>
        <dbReference type="ARBA" id="ARBA00023286"/>
    </source>
</evidence>
<feature type="transmembrane region" description="Helical" evidence="14">
    <location>
        <begin position="589"/>
        <end position="612"/>
    </location>
</feature>
<dbReference type="SUPFAM" id="SSF53850">
    <property type="entry name" value="Periplasmic binding protein-like II"/>
    <property type="match status" value="1"/>
</dbReference>
<protein>
    <recommendedName>
        <fullName evidence="16">Ionotropic glutamate receptor C-terminal domain-containing protein</fullName>
    </recommendedName>
</protein>
<evidence type="ECO:0000256" key="8">
    <source>
        <dbReference type="ARBA" id="ARBA00023136"/>
    </source>
</evidence>
<gene>
    <name evidence="17" type="ORF">QYE76_057722</name>
</gene>
<keyword evidence="3" id="KW-0813">Transport</keyword>
<evidence type="ECO:0000256" key="10">
    <source>
        <dbReference type="ARBA" id="ARBA00023180"/>
    </source>
</evidence>
<evidence type="ECO:0000256" key="14">
    <source>
        <dbReference type="SAM" id="Phobius"/>
    </source>
</evidence>
<dbReference type="AlphaFoldDB" id="A0AAD8WQX9"/>
<dbReference type="Gene3D" id="3.40.50.2300">
    <property type="match status" value="2"/>
</dbReference>
<dbReference type="FunFam" id="3.40.50.2300:FF:000188">
    <property type="entry name" value="Glutamate receptor"/>
    <property type="match status" value="1"/>
</dbReference>
<dbReference type="EMBL" id="JAUUTY010000003">
    <property type="protein sequence ID" value="KAK1669563.1"/>
    <property type="molecule type" value="Genomic_DNA"/>
</dbReference>
<feature type="compositionally biased region" description="Polar residues" evidence="13">
    <location>
        <begin position="673"/>
        <end position="692"/>
    </location>
</feature>
<dbReference type="InterPro" id="IPR028082">
    <property type="entry name" value="Peripla_BP_I"/>
</dbReference>
<dbReference type="InterPro" id="IPR001320">
    <property type="entry name" value="Iontro_rcpt_C"/>
</dbReference>
<dbReference type="Gene3D" id="3.40.190.10">
    <property type="entry name" value="Periplasmic binding protein-like II"/>
    <property type="match status" value="2"/>
</dbReference>
<feature type="transmembrane region" description="Helical" evidence="14">
    <location>
        <begin position="386"/>
        <end position="404"/>
    </location>
</feature>
<evidence type="ECO:0000256" key="12">
    <source>
        <dbReference type="ARBA" id="ARBA00023303"/>
    </source>
</evidence>